<proteinExistence type="predicted"/>
<feature type="domain" description="Endonuclease/exonuclease/phosphatase" evidence="1">
    <location>
        <begin position="10"/>
        <end position="217"/>
    </location>
</feature>
<dbReference type="SUPFAM" id="SSF56219">
    <property type="entry name" value="DNase I-like"/>
    <property type="match status" value="1"/>
</dbReference>
<protein>
    <recommendedName>
        <fullName evidence="1">Endonuclease/exonuclease/phosphatase domain-containing protein</fullName>
    </recommendedName>
</protein>
<accession>A0A453A7A1</accession>
<evidence type="ECO:0000313" key="3">
    <source>
        <dbReference type="Proteomes" id="UP000015105"/>
    </source>
</evidence>
<reference evidence="2" key="4">
    <citation type="submission" date="2019-03" db="UniProtKB">
        <authorList>
            <consortium name="EnsemblPlants"/>
        </authorList>
    </citation>
    <scope>IDENTIFICATION</scope>
</reference>
<dbReference type="AlphaFoldDB" id="A0A453A7A1"/>
<dbReference type="Pfam" id="PF03372">
    <property type="entry name" value="Exo_endo_phos"/>
    <property type="match status" value="1"/>
</dbReference>
<dbReference type="EnsemblPlants" id="AET2Gv20010500.2">
    <property type="protein sequence ID" value="AET2Gv20010500.2"/>
    <property type="gene ID" value="AET2Gv20010500"/>
</dbReference>
<dbReference type="GO" id="GO:0003824">
    <property type="term" value="F:catalytic activity"/>
    <property type="evidence" value="ECO:0007669"/>
    <property type="project" value="InterPro"/>
</dbReference>
<dbReference type="PANTHER" id="PTHR35218">
    <property type="entry name" value="RNASE H DOMAIN-CONTAINING PROTEIN"/>
    <property type="match status" value="1"/>
</dbReference>
<dbReference type="InterPro" id="IPR005135">
    <property type="entry name" value="Endo/exonuclease/phosphatase"/>
</dbReference>
<dbReference type="Gramene" id="AET2Gv20010500.2">
    <property type="protein sequence ID" value="AET2Gv20010500.2"/>
    <property type="gene ID" value="AET2Gv20010500"/>
</dbReference>
<dbReference type="Gene3D" id="3.60.10.10">
    <property type="entry name" value="Endonuclease/exonuclease/phosphatase"/>
    <property type="match status" value="1"/>
</dbReference>
<dbReference type="Proteomes" id="UP000015105">
    <property type="component" value="Chromosome 2D"/>
</dbReference>
<reference evidence="2" key="5">
    <citation type="journal article" date="2021" name="G3 (Bethesda)">
        <title>Aegilops tauschii genome assembly Aet v5.0 features greater sequence contiguity and improved annotation.</title>
        <authorList>
            <person name="Wang L."/>
            <person name="Zhu T."/>
            <person name="Rodriguez J.C."/>
            <person name="Deal K.R."/>
            <person name="Dubcovsky J."/>
            <person name="McGuire P.E."/>
            <person name="Lux T."/>
            <person name="Spannagl M."/>
            <person name="Mayer K.F.X."/>
            <person name="Baldrich P."/>
            <person name="Meyers B.C."/>
            <person name="Huo N."/>
            <person name="Gu Y.Q."/>
            <person name="Zhou H."/>
            <person name="Devos K.M."/>
            <person name="Bennetzen J.L."/>
            <person name="Unver T."/>
            <person name="Budak H."/>
            <person name="Gulick P.J."/>
            <person name="Galiba G."/>
            <person name="Kalapos B."/>
            <person name="Nelson D.R."/>
            <person name="Li P."/>
            <person name="You F.M."/>
            <person name="Luo M.C."/>
            <person name="Dvorak J."/>
        </authorList>
    </citation>
    <scope>NUCLEOTIDE SEQUENCE [LARGE SCALE GENOMIC DNA]</scope>
    <source>
        <strain evidence="2">cv. AL8/78</strain>
    </source>
</reference>
<reference evidence="2" key="3">
    <citation type="journal article" date="2017" name="Nature">
        <title>Genome sequence of the progenitor of the wheat D genome Aegilops tauschii.</title>
        <authorList>
            <person name="Luo M.C."/>
            <person name="Gu Y.Q."/>
            <person name="Puiu D."/>
            <person name="Wang H."/>
            <person name="Twardziok S.O."/>
            <person name="Deal K.R."/>
            <person name="Huo N."/>
            <person name="Zhu T."/>
            <person name="Wang L."/>
            <person name="Wang Y."/>
            <person name="McGuire P.E."/>
            <person name="Liu S."/>
            <person name="Long H."/>
            <person name="Ramasamy R.K."/>
            <person name="Rodriguez J.C."/>
            <person name="Van S.L."/>
            <person name="Yuan L."/>
            <person name="Wang Z."/>
            <person name="Xia Z."/>
            <person name="Xiao L."/>
            <person name="Anderson O.D."/>
            <person name="Ouyang S."/>
            <person name="Liang Y."/>
            <person name="Zimin A.V."/>
            <person name="Pertea G."/>
            <person name="Qi P."/>
            <person name="Bennetzen J.L."/>
            <person name="Dai X."/>
            <person name="Dawson M.W."/>
            <person name="Muller H.G."/>
            <person name="Kugler K."/>
            <person name="Rivarola-Duarte L."/>
            <person name="Spannagl M."/>
            <person name="Mayer K.F.X."/>
            <person name="Lu F.H."/>
            <person name="Bevan M.W."/>
            <person name="Leroy P."/>
            <person name="Li P."/>
            <person name="You F.M."/>
            <person name="Sun Q."/>
            <person name="Liu Z."/>
            <person name="Lyons E."/>
            <person name="Wicker T."/>
            <person name="Salzberg S.L."/>
            <person name="Devos K.M."/>
            <person name="Dvorak J."/>
        </authorList>
    </citation>
    <scope>NUCLEOTIDE SEQUENCE [LARGE SCALE GENOMIC DNA]</scope>
    <source>
        <strain evidence="2">cv. AL8/78</strain>
    </source>
</reference>
<dbReference type="GeneID" id="141041894"/>
<reference evidence="3" key="1">
    <citation type="journal article" date="2014" name="Science">
        <title>Ancient hybridizations among the ancestral genomes of bread wheat.</title>
        <authorList>
            <consortium name="International Wheat Genome Sequencing Consortium,"/>
            <person name="Marcussen T."/>
            <person name="Sandve S.R."/>
            <person name="Heier L."/>
            <person name="Spannagl M."/>
            <person name="Pfeifer M."/>
            <person name="Jakobsen K.S."/>
            <person name="Wulff B.B."/>
            <person name="Steuernagel B."/>
            <person name="Mayer K.F."/>
            <person name="Olsen O.A."/>
        </authorList>
    </citation>
    <scope>NUCLEOTIDE SEQUENCE [LARGE SCALE GENOMIC DNA]</scope>
    <source>
        <strain evidence="3">cv. AL8/78</strain>
    </source>
</reference>
<dbReference type="PANTHER" id="PTHR35218:SF7">
    <property type="entry name" value="ENDONUCLEASE_EXONUCLEASE_PHOSPHATASE"/>
    <property type="match status" value="1"/>
</dbReference>
<evidence type="ECO:0000259" key="1">
    <source>
        <dbReference type="Pfam" id="PF03372"/>
    </source>
</evidence>
<evidence type="ECO:0000313" key="2">
    <source>
        <dbReference type="EnsemblPlants" id="AET2Gv20010500.2"/>
    </source>
</evidence>
<dbReference type="InterPro" id="IPR036691">
    <property type="entry name" value="Endo/exonu/phosph_ase_sf"/>
</dbReference>
<reference evidence="3" key="2">
    <citation type="journal article" date="2017" name="Nat. Plants">
        <title>The Aegilops tauschii genome reveals multiple impacts of transposons.</title>
        <authorList>
            <person name="Zhao G."/>
            <person name="Zou C."/>
            <person name="Li K."/>
            <person name="Wang K."/>
            <person name="Li T."/>
            <person name="Gao L."/>
            <person name="Zhang X."/>
            <person name="Wang H."/>
            <person name="Yang Z."/>
            <person name="Liu X."/>
            <person name="Jiang W."/>
            <person name="Mao L."/>
            <person name="Kong X."/>
            <person name="Jiao Y."/>
            <person name="Jia J."/>
        </authorList>
    </citation>
    <scope>NUCLEOTIDE SEQUENCE [LARGE SCALE GENOMIC DNA]</scope>
    <source>
        <strain evidence="3">cv. AL8/78</strain>
    </source>
</reference>
<keyword evidence="3" id="KW-1185">Reference proteome</keyword>
<name>A0A453A7A1_AEGTS</name>
<sequence>MDHGLKIAIWNVRGMNARARRHAIRSLLDTTGASIVCIQETKMELIYSAIVLDTLGSEFDDYTYLPADGTRGGILLVWKSRAVTITDPMFTTNAITAKVTTVTGTPWWLTVVYGPQDDADKVAFLQELRDIRAACPDPWMVCGDFNLILRDDDKNTGTVNRRLMGKFRRLTNDLALKEIYLNGRRYTWSNEQTPPTLVQLDRVLCTADWEDAHSGCHL</sequence>
<dbReference type="RefSeq" id="XP_073365560.1">
    <property type="nucleotide sequence ID" value="XM_073509459.1"/>
</dbReference>
<organism evidence="2 3">
    <name type="scientific">Aegilops tauschii subsp. strangulata</name>
    <name type="common">Goatgrass</name>
    <dbReference type="NCBI Taxonomy" id="200361"/>
    <lineage>
        <taxon>Eukaryota</taxon>
        <taxon>Viridiplantae</taxon>
        <taxon>Streptophyta</taxon>
        <taxon>Embryophyta</taxon>
        <taxon>Tracheophyta</taxon>
        <taxon>Spermatophyta</taxon>
        <taxon>Magnoliopsida</taxon>
        <taxon>Liliopsida</taxon>
        <taxon>Poales</taxon>
        <taxon>Poaceae</taxon>
        <taxon>BOP clade</taxon>
        <taxon>Pooideae</taxon>
        <taxon>Triticodae</taxon>
        <taxon>Triticeae</taxon>
        <taxon>Triticinae</taxon>
        <taxon>Aegilops</taxon>
    </lineage>
</organism>